<dbReference type="Proteomes" id="UP000015750">
    <property type="component" value="Unassembled WGS sequence"/>
</dbReference>
<evidence type="ECO:0000313" key="1">
    <source>
        <dbReference type="EMBL" id="EPI06050.1"/>
    </source>
</evidence>
<protein>
    <recommendedName>
        <fullName evidence="3">Ribosomal protein L32</fullName>
    </recommendedName>
</protein>
<proteinExistence type="predicted"/>
<evidence type="ECO:0000313" key="2">
    <source>
        <dbReference type="Proteomes" id="UP000015750"/>
    </source>
</evidence>
<organism evidence="1 2">
    <name type="scientific">Enterococcus faecalis RP2S-4</name>
    <dbReference type="NCBI Taxonomy" id="1244145"/>
    <lineage>
        <taxon>Bacteria</taxon>
        <taxon>Bacillati</taxon>
        <taxon>Bacillota</taxon>
        <taxon>Bacilli</taxon>
        <taxon>Lactobacillales</taxon>
        <taxon>Enterococcaceae</taxon>
        <taxon>Enterococcus</taxon>
    </lineage>
</organism>
<comment type="caution">
    <text evidence="1">The sequence shown here is derived from an EMBL/GenBank/DDBJ whole genome shotgun (WGS) entry which is preliminary data.</text>
</comment>
<evidence type="ECO:0008006" key="3">
    <source>
        <dbReference type="Google" id="ProtNLM"/>
    </source>
</evidence>
<sequence length="54" mass="6611">MRKNPCYTTNSFVNFNVKNNVFVIFVNKLTFLSYKNSKKFVYLTKRKLKNKFFF</sequence>
<name>A0ABC9TI19_ENTFL</name>
<accession>A0ABC9TI19</accession>
<dbReference type="AlphaFoldDB" id="A0ABC9TI19"/>
<reference evidence="1 2" key="1">
    <citation type="submission" date="2013-06" db="EMBL/GenBank/DDBJ databases">
        <authorList>
            <person name="Weinstock G."/>
            <person name="Sodergren E."/>
            <person name="Lobos E.A."/>
            <person name="Fulton L."/>
            <person name="Fulton R."/>
            <person name="Courtney L."/>
            <person name="Fronick C."/>
            <person name="O'Laughlin M."/>
            <person name="Godfrey J."/>
            <person name="Wilson R.M."/>
            <person name="Miner T."/>
            <person name="Farmer C."/>
            <person name="Delehaunty K."/>
            <person name="Cordes M."/>
            <person name="Minx P."/>
            <person name="Tomlinson C."/>
            <person name="Chen J."/>
            <person name="Wollam A."/>
            <person name="Pepin K.H."/>
            <person name="Bhonagiri V."/>
            <person name="Zhang X."/>
            <person name="Warren W."/>
            <person name="Mitreva M."/>
            <person name="Mardis E.R."/>
            <person name="Wilson R.K."/>
        </authorList>
    </citation>
    <scope>NUCLEOTIDE SEQUENCE [LARGE SCALE GENOMIC DNA]</scope>
    <source>
        <strain evidence="1 2">RP2S-4</strain>
    </source>
</reference>
<gene>
    <name evidence="1" type="ORF">D358_02255</name>
</gene>
<dbReference type="EMBL" id="ATIR01000082">
    <property type="protein sequence ID" value="EPI06050.1"/>
    <property type="molecule type" value="Genomic_DNA"/>
</dbReference>